<protein>
    <recommendedName>
        <fullName evidence="2">Smr domain-containing protein</fullName>
    </recommendedName>
</protein>
<comment type="caution">
    <text evidence="3">The sequence shown here is derived from an EMBL/GenBank/DDBJ whole genome shotgun (WGS) entry which is preliminary data.</text>
</comment>
<organism evidence="3">
    <name type="scientific">bioreactor metagenome</name>
    <dbReference type="NCBI Taxonomy" id="1076179"/>
    <lineage>
        <taxon>unclassified sequences</taxon>
        <taxon>metagenomes</taxon>
        <taxon>ecological metagenomes</taxon>
    </lineage>
</organism>
<proteinExistence type="predicted"/>
<reference evidence="3" key="1">
    <citation type="submission" date="2019-08" db="EMBL/GenBank/DDBJ databases">
        <authorList>
            <person name="Kucharzyk K."/>
            <person name="Murdoch R.W."/>
            <person name="Higgins S."/>
            <person name="Loffler F."/>
        </authorList>
    </citation>
    <scope>NUCLEOTIDE SEQUENCE</scope>
</reference>
<evidence type="ECO:0000313" key="3">
    <source>
        <dbReference type="EMBL" id="MPM43772.1"/>
    </source>
</evidence>
<dbReference type="InterPro" id="IPR036063">
    <property type="entry name" value="Smr_dom_sf"/>
</dbReference>
<gene>
    <name evidence="3" type="ORF">SDC9_90449</name>
</gene>
<sequence length="364" mass="42048">MFASKNAYKKLHVQMKKLQIGDKVRFLNTVGGGQVKGFLNKQLVIVEDENGFDVPVLVSECVVVEAAGNEKLGQPETEVPVKEPKPSARLDETGPVTETAEGEKITTCLVYLPADARNMTQTSFECYFVNDSNYYLFLNYMSRENNSWKSRFNGIVEPNTQIFIEEFDKSQLNDLEKVCVQFVSFKHNKTFRFKSPVSVELRIDTVKFYKLHSFTENDYFDENALVYYITRNDIPEREMLVSAGEIQRAMQEKTVSEERPRIQRIEKKEHQPAIEVDLHINELIDNTKGMNNAEILEYQLAKFNEVMQENLKRKGQKIVFIHGKGDGVLKNTLLKEIKNKYKSCYYQDASFREYGFGATMVTIR</sequence>
<dbReference type="PROSITE" id="PS50828">
    <property type="entry name" value="SMR"/>
    <property type="match status" value="1"/>
</dbReference>
<dbReference type="Gene3D" id="2.60.40.1600">
    <property type="entry name" value="Smr-associated-like"/>
    <property type="match status" value="1"/>
</dbReference>
<feature type="domain" description="Smr" evidence="2">
    <location>
        <begin position="312"/>
        <end position="364"/>
    </location>
</feature>
<accession>A0A644ZSD8</accession>
<dbReference type="Pfam" id="PF01713">
    <property type="entry name" value="Smr"/>
    <property type="match status" value="1"/>
</dbReference>
<dbReference type="AlphaFoldDB" id="A0A644ZSD8"/>
<dbReference type="Pfam" id="PF09640">
    <property type="entry name" value="DUF2027"/>
    <property type="match status" value="1"/>
</dbReference>
<feature type="region of interest" description="Disordered" evidence="1">
    <location>
        <begin position="73"/>
        <end position="97"/>
    </location>
</feature>
<evidence type="ECO:0000259" key="2">
    <source>
        <dbReference type="PROSITE" id="PS50828"/>
    </source>
</evidence>
<name>A0A644ZSD8_9ZZZZ</name>
<dbReference type="InterPro" id="IPR002625">
    <property type="entry name" value="Smr_dom"/>
</dbReference>
<dbReference type="InterPro" id="IPR018598">
    <property type="entry name" value="DUF2027"/>
</dbReference>
<evidence type="ECO:0000256" key="1">
    <source>
        <dbReference type="SAM" id="MobiDB-lite"/>
    </source>
</evidence>
<dbReference type="SUPFAM" id="SSF158949">
    <property type="entry name" value="Smr-associated domain-like"/>
    <property type="match status" value="1"/>
</dbReference>
<dbReference type="Gene3D" id="3.30.1370.110">
    <property type="match status" value="1"/>
</dbReference>
<dbReference type="InterPro" id="IPR036781">
    <property type="entry name" value="Smr_assoc-like_sf"/>
</dbReference>
<dbReference type="EMBL" id="VSSQ01010228">
    <property type="protein sequence ID" value="MPM43772.1"/>
    <property type="molecule type" value="Genomic_DNA"/>
</dbReference>
<feature type="compositionally biased region" description="Basic and acidic residues" evidence="1">
    <location>
        <begin position="79"/>
        <end position="92"/>
    </location>
</feature>